<organism evidence="2 3">
    <name type="scientific">Saccharothrix coeruleofusca</name>
    <dbReference type="NCBI Taxonomy" id="33919"/>
    <lineage>
        <taxon>Bacteria</taxon>
        <taxon>Bacillati</taxon>
        <taxon>Actinomycetota</taxon>
        <taxon>Actinomycetes</taxon>
        <taxon>Pseudonocardiales</taxon>
        <taxon>Pseudonocardiaceae</taxon>
        <taxon>Saccharothrix</taxon>
    </lineage>
</organism>
<dbReference type="AlphaFoldDB" id="A0A918EG72"/>
<evidence type="ECO:0000256" key="1">
    <source>
        <dbReference type="SAM" id="MobiDB-lite"/>
    </source>
</evidence>
<feature type="compositionally biased region" description="Basic and acidic residues" evidence="1">
    <location>
        <begin position="18"/>
        <end position="45"/>
    </location>
</feature>
<reference evidence="2" key="2">
    <citation type="submission" date="2020-09" db="EMBL/GenBank/DDBJ databases">
        <authorList>
            <person name="Sun Q."/>
            <person name="Ohkuma M."/>
        </authorList>
    </citation>
    <scope>NUCLEOTIDE SEQUENCE</scope>
    <source>
        <strain evidence="2">JCM 3313</strain>
    </source>
</reference>
<name>A0A918EG72_9PSEU</name>
<feature type="compositionally biased region" description="Basic and acidic residues" evidence="1">
    <location>
        <begin position="68"/>
        <end position="79"/>
    </location>
</feature>
<gene>
    <name evidence="2" type="ORF">GCM10010185_60970</name>
</gene>
<evidence type="ECO:0000313" key="2">
    <source>
        <dbReference type="EMBL" id="GGP78906.1"/>
    </source>
</evidence>
<reference evidence="2" key="1">
    <citation type="journal article" date="2014" name="Int. J. Syst. Evol. Microbiol.">
        <title>Complete genome sequence of Corynebacterium casei LMG S-19264T (=DSM 44701T), isolated from a smear-ripened cheese.</title>
        <authorList>
            <consortium name="US DOE Joint Genome Institute (JGI-PGF)"/>
            <person name="Walter F."/>
            <person name="Albersmeier A."/>
            <person name="Kalinowski J."/>
            <person name="Ruckert C."/>
        </authorList>
    </citation>
    <scope>NUCLEOTIDE SEQUENCE</scope>
    <source>
        <strain evidence="2">JCM 3313</strain>
    </source>
</reference>
<dbReference type="Proteomes" id="UP000639606">
    <property type="component" value="Unassembled WGS sequence"/>
</dbReference>
<dbReference type="EMBL" id="BMRG01000018">
    <property type="protein sequence ID" value="GGP78906.1"/>
    <property type="molecule type" value="Genomic_DNA"/>
</dbReference>
<dbReference type="RefSeq" id="WP_189226776.1">
    <property type="nucleotide sequence ID" value="NZ_BMRG01000018.1"/>
</dbReference>
<keyword evidence="3" id="KW-1185">Reference proteome</keyword>
<feature type="region of interest" description="Disordered" evidence="1">
    <location>
        <begin position="1"/>
        <end position="95"/>
    </location>
</feature>
<sequence length="95" mass="10786">MTNQEPLDLGATELPAEEEARLRREHDLDRPEVFDRRNGVEERARTRAALLPEEAESGSADPQAQAREVLRDSDLRTEVPESAPDTVFERRESSD</sequence>
<evidence type="ECO:0000313" key="3">
    <source>
        <dbReference type="Proteomes" id="UP000639606"/>
    </source>
</evidence>
<comment type="caution">
    <text evidence="2">The sequence shown here is derived from an EMBL/GenBank/DDBJ whole genome shotgun (WGS) entry which is preliminary data.</text>
</comment>
<proteinExistence type="predicted"/>
<protein>
    <submittedName>
        <fullName evidence="2">Uncharacterized protein</fullName>
    </submittedName>
</protein>
<accession>A0A918EG72</accession>